<accession>A0AC35FQA4</accession>
<protein>
    <submittedName>
        <fullName evidence="2">Uncharacterized protein</fullName>
    </submittedName>
</protein>
<evidence type="ECO:0000313" key="2">
    <source>
        <dbReference type="WBParaSite" id="PS1159_v2.g19654.t1"/>
    </source>
</evidence>
<dbReference type="WBParaSite" id="PS1159_v2.g19654.t1">
    <property type="protein sequence ID" value="PS1159_v2.g19654.t1"/>
    <property type="gene ID" value="PS1159_v2.g19654"/>
</dbReference>
<organism evidence="1 2">
    <name type="scientific">Panagrolaimus sp. PS1159</name>
    <dbReference type="NCBI Taxonomy" id="55785"/>
    <lineage>
        <taxon>Eukaryota</taxon>
        <taxon>Metazoa</taxon>
        <taxon>Ecdysozoa</taxon>
        <taxon>Nematoda</taxon>
        <taxon>Chromadorea</taxon>
        <taxon>Rhabditida</taxon>
        <taxon>Tylenchina</taxon>
        <taxon>Panagrolaimomorpha</taxon>
        <taxon>Panagrolaimoidea</taxon>
        <taxon>Panagrolaimidae</taxon>
        <taxon>Panagrolaimus</taxon>
    </lineage>
</organism>
<name>A0AC35FQA4_9BILA</name>
<dbReference type="Proteomes" id="UP000887580">
    <property type="component" value="Unplaced"/>
</dbReference>
<reference evidence="2" key="1">
    <citation type="submission" date="2022-11" db="UniProtKB">
        <authorList>
            <consortium name="WormBaseParasite"/>
        </authorList>
    </citation>
    <scope>IDENTIFICATION</scope>
</reference>
<sequence>MDGKRHHRKSHKSGGLEGSDNGLPTTVVFDPTTTDSARLKIITKLEALDNAKSDSRITVGHEVETKKNK</sequence>
<proteinExistence type="predicted"/>
<evidence type="ECO:0000313" key="1">
    <source>
        <dbReference type="Proteomes" id="UP000887580"/>
    </source>
</evidence>